<protein>
    <submittedName>
        <fullName evidence="7">Predicted arabinose efflux permease, MFS family</fullName>
    </submittedName>
</protein>
<evidence type="ECO:0000313" key="7">
    <source>
        <dbReference type="EMBL" id="SCG57047.1"/>
    </source>
</evidence>
<dbReference type="InterPro" id="IPR051788">
    <property type="entry name" value="MFS_Transporter"/>
</dbReference>
<dbReference type="Pfam" id="PF07690">
    <property type="entry name" value="MFS_1"/>
    <property type="match status" value="1"/>
</dbReference>
<dbReference type="CDD" id="cd17393">
    <property type="entry name" value="MFS_MosC_like"/>
    <property type="match status" value="1"/>
</dbReference>
<feature type="transmembrane region" description="Helical" evidence="6">
    <location>
        <begin position="103"/>
        <end position="121"/>
    </location>
</feature>
<dbReference type="Gene3D" id="1.20.1250.20">
    <property type="entry name" value="MFS general substrate transporter like domains"/>
    <property type="match status" value="1"/>
</dbReference>
<dbReference type="GO" id="GO:0022857">
    <property type="term" value="F:transmembrane transporter activity"/>
    <property type="evidence" value="ECO:0007669"/>
    <property type="project" value="InterPro"/>
</dbReference>
<dbReference type="AlphaFoldDB" id="A0A1C5IF88"/>
<feature type="transmembrane region" description="Helical" evidence="6">
    <location>
        <begin position="209"/>
        <end position="228"/>
    </location>
</feature>
<feature type="transmembrane region" description="Helical" evidence="6">
    <location>
        <begin position="307"/>
        <end position="331"/>
    </location>
</feature>
<dbReference type="GO" id="GO:0016020">
    <property type="term" value="C:membrane"/>
    <property type="evidence" value="ECO:0007669"/>
    <property type="project" value="UniProtKB-SubCell"/>
</dbReference>
<evidence type="ECO:0000256" key="4">
    <source>
        <dbReference type="ARBA" id="ARBA00023136"/>
    </source>
</evidence>
<feature type="transmembrane region" description="Helical" evidence="6">
    <location>
        <begin position="371"/>
        <end position="389"/>
    </location>
</feature>
<accession>A0A1C5IF88</accession>
<feature type="transmembrane region" description="Helical" evidence="6">
    <location>
        <begin position="45"/>
        <end position="67"/>
    </location>
</feature>
<feature type="transmembrane region" description="Helical" evidence="6">
    <location>
        <begin position="281"/>
        <end position="301"/>
    </location>
</feature>
<gene>
    <name evidence="7" type="ORF">GA0070609_3241</name>
</gene>
<keyword evidence="4 6" id="KW-0472">Membrane</keyword>
<feature type="transmembrane region" description="Helical" evidence="6">
    <location>
        <begin position="343"/>
        <end position="365"/>
    </location>
</feature>
<dbReference type="Proteomes" id="UP000198217">
    <property type="component" value="Chromosome I"/>
</dbReference>
<keyword evidence="8" id="KW-1185">Reference proteome</keyword>
<evidence type="ECO:0000256" key="5">
    <source>
        <dbReference type="SAM" id="MobiDB-lite"/>
    </source>
</evidence>
<dbReference type="InterPro" id="IPR036259">
    <property type="entry name" value="MFS_trans_sf"/>
</dbReference>
<evidence type="ECO:0000313" key="8">
    <source>
        <dbReference type="Proteomes" id="UP000198217"/>
    </source>
</evidence>
<feature type="region of interest" description="Disordered" evidence="5">
    <location>
        <begin position="393"/>
        <end position="429"/>
    </location>
</feature>
<dbReference type="EMBL" id="LT607750">
    <property type="protein sequence ID" value="SCG57047.1"/>
    <property type="molecule type" value="Genomic_DNA"/>
</dbReference>
<feature type="transmembrane region" description="Helical" evidence="6">
    <location>
        <begin position="79"/>
        <end position="97"/>
    </location>
</feature>
<organism evidence="7 8">
    <name type="scientific">Micromonospora echinaurantiaca</name>
    <dbReference type="NCBI Taxonomy" id="47857"/>
    <lineage>
        <taxon>Bacteria</taxon>
        <taxon>Bacillati</taxon>
        <taxon>Actinomycetota</taxon>
        <taxon>Actinomycetes</taxon>
        <taxon>Micromonosporales</taxon>
        <taxon>Micromonosporaceae</taxon>
        <taxon>Micromonospora</taxon>
    </lineage>
</organism>
<name>A0A1C5IF88_9ACTN</name>
<evidence type="ECO:0000256" key="6">
    <source>
        <dbReference type="SAM" id="Phobius"/>
    </source>
</evidence>
<evidence type="ECO:0000256" key="3">
    <source>
        <dbReference type="ARBA" id="ARBA00022989"/>
    </source>
</evidence>
<keyword evidence="3 6" id="KW-1133">Transmembrane helix</keyword>
<dbReference type="PANTHER" id="PTHR23514">
    <property type="entry name" value="BYPASS OF STOP CODON PROTEIN 6"/>
    <property type="match status" value="1"/>
</dbReference>
<dbReference type="PANTHER" id="PTHR23514:SF13">
    <property type="entry name" value="INNER MEMBRANE PROTEIN YBJJ"/>
    <property type="match status" value="1"/>
</dbReference>
<proteinExistence type="predicted"/>
<feature type="transmembrane region" description="Helical" evidence="6">
    <location>
        <begin position="12"/>
        <end position="33"/>
    </location>
</feature>
<evidence type="ECO:0000256" key="2">
    <source>
        <dbReference type="ARBA" id="ARBA00022692"/>
    </source>
</evidence>
<dbReference type="RefSeq" id="WP_088994552.1">
    <property type="nucleotide sequence ID" value="NZ_LT607750.1"/>
</dbReference>
<reference evidence="7 8" key="1">
    <citation type="submission" date="2016-06" db="EMBL/GenBank/DDBJ databases">
        <authorList>
            <person name="Kjaerup R.B."/>
            <person name="Dalgaard T.S."/>
            <person name="Juul-Madsen H.R."/>
        </authorList>
    </citation>
    <scope>NUCLEOTIDE SEQUENCE [LARGE SCALE GENOMIC DNA]</scope>
    <source>
        <strain evidence="7 8">DSM 43904</strain>
    </source>
</reference>
<evidence type="ECO:0000256" key="1">
    <source>
        <dbReference type="ARBA" id="ARBA00004141"/>
    </source>
</evidence>
<dbReference type="SUPFAM" id="SSF103473">
    <property type="entry name" value="MFS general substrate transporter"/>
    <property type="match status" value="1"/>
</dbReference>
<feature type="transmembrane region" description="Helical" evidence="6">
    <location>
        <begin position="166"/>
        <end position="188"/>
    </location>
</feature>
<dbReference type="InterPro" id="IPR011701">
    <property type="entry name" value="MFS"/>
</dbReference>
<sequence length="429" mass="43769">MRKTRTDRPTIRARWAITTVFGANGLLIASMAVRTPSLKLDLDLTSGHLGVLSAIFGLAAVISMQIVSSVVARAGSRTIVRPVALILPLLLVGIAVAPNFPALVIVQLAFGAVHGMLDVTMNAHAVAVERRLKLPIMSSCHAAWSIGAIAGALFGAGAAQREMSRTLHYLLVAVALVPLLALCGRVLLPAHADHPPQSAGHGPRSEWRTGWTLPVLVFGAMGATVLTAEAAVAGWSGVFLHESLGASLGAAGLGYVMFAACQTIGRLVGDRLQVRASTVRLLQRGTLVASGGMAVAVLSPWPAIGVAGFAIVGIGLATPLPVLFSIVGHLGSDQSGEAGAAAMVARFTTLTYSGILLAPAMIGWFAELVGLPWALGALVPLLAAVAATAGPATRSCGHRAPEPDAVEAARSPTSCADALGEQPSPAATA</sequence>
<keyword evidence="2 6" id="KW-0812">Transmembrane</keyword>
<comment type="subcellular location">
    <subcellularLocation>
        <location evidence="1">Membrane</location>
        <topology evidence="1">Multi-pass membrane protein</topology>
    </subcellularLocation>
</comment>
<feature type="transmembrane region" description="Helical" evidence="6">
    <location>
        <begin position="248"/>
        <end position="269"/>
    </location>
</feature>
<feature type="transmembrane region" description="Helical" evidence="6">
    <location>
        <begin position="142"/>
        <end position="160"/>
    </location>
</feature>